<dbReference type="KEGG" id="pprf:DPRO_0323"/>
<gene>
    <name evidence="1" type="ORF">DPRO_0323</name>
</gene>
<dbReference type="EMBL" id="LT907975">
    <property type="protein sequence ID" value="SOB57202.1"/>
    <property type="molecule type" value="Genomic_DNA"/>
</dbReference>
<reference evidence="2" key="1">
    <citation type="submission" date="2017-09" db="EMBL/GenBank/DDBJ databases">
        <authorList>
            <person name="Regsiter A."/>
            <person name="William W."/>
        </authorList>
    </citation>
    <scope>NUCLEOTIDE SEQUENCE [LARGE SCALE GENOMIC DNA]</scope>
    <source>
        <strain evidence="2">500-1</strain>
    </source>
</reference>
<name>A0A2C8F4B2_9BACT</name>
<dbReference type="Pfam" id="PF08849">
    <property type="entry name" value="BrxA"/>
    <property type="match status" value="1"/>
</dbReference>
<organism evidence="1 2">
    <name type="scientific">Pseudodesulfovibrio profundus</name>
    <dbReference type="NCBI Taxonomy" id="57320"/>
    <lineage>
        <taxon>Bacteria</taxon>
        <taxon>Pseudomonadati</taxon>
        <taxon>Thermodesulfobacteriota</taxon>
        <taxon>Desulfovibrionia</taxon>
        <taxon>Desulfovibrionales</taxon>
        <taxon>Desulfovibrionaceae</taxon>
    </lineage>
</organism>
<dbReference type="OrthoDB" id="981635at2"/>
<protein>
    <submittedName>
        <fullName evidence="1">Uncharacterized protein</fullName>
    </submittedName>
</protein>
<dbReference type="RefSeq" id="WP_157917337.1">
    <property type="nucleotide sequence ID" value="NZ_LT907975.1"/>
</dbReference>
<dbReference type="Gene3D" id="1.10.3540.10">
    <property type="entry name" value="uncharacterized protein from magnetospirillum magneticum domain"/>
    <property type="match status" value="1"/>
</dbReference>
<evidence type="ECO:0000313" key="1">
    <source>
        <dbReference type="EMBL" id="SOB57202.1"/>
    </source>
</evidence>
<proteinExistence type="predicted"/>
<evidence type="ECO:0000313" key="2">
    <source>
        <dbReference type="Proteomes" id="UP000219215"/>
    </source>
</evidence>
<dbReference type="InterPro" id="IPR023137">
    <property type="entry name" value="BrxA_sf"/>
</dbReference>
<dbReference type="InterPro" id="IPR014948">
    <property type="entry name" value="BrxA"/>
</dbReference>
<keyword evidence="2" id="KW-1185">Reference proteome</keyword>
<accession>A0A2C8F4B2</accession>
<dbReference type="AlphaFoldDB" id="A0A2C8F4B2"/>
<sequence>MESSAYNGEIVAGSLLIPESRVIANLLREGANDHLFHQKVIIENILQKRSPASAKRQAKLIRNRLGSFDGELLQLIQNGSHEQAVQLLLASAIMHSHLLGDFIKQAITTQIKTYQKEISYRDWDYFFEECKHRDPSLEKWAESTTKKVRQVIFRILAEAGIIDSTRTMNLLPFSLLPEVKELLEKHGHVYPLDCLEIFR</sequence>
<dbReference type="Proteomes" id="UP000219215">
    <property type="component" value="Chromosome DPRO"/>
</dbReference>